<sequence length="233" mass="26747">MFFLLIRTIFELNCRIKETNVLTKFHKDWAKNVSYRLFTCFHYIHIEKTAPPPGGHVFQMFTTIFSRIRDIHITNAKNVTSRVKNHSPPGGHETNVLTKFQDDWTKHVTSRVFTCFHYIHIEKTAPPLGGHAKIVTSRVFTRNTAPPPGGHVFQQTGTIFELNKHIIKTNILTNFELSRGIIGTNVLTKFHEDRTRNVASECSQGKMLTTDARRTDVGQKAIPKAHHEHLVLR</sequence>
<protein>
    <submittedName>
        <fullName evidence="1">Uncharacterized protein</fullName>
    </submittedName>
</protein>
<evidence type="ECO:0000313" key="1">
    <source>
        <dbReference type="EMBL" id="KAH3714642.1"/>
    </source>
</evidence>
<dbReference type="Proteomes" id="UP000828390">
    <property type="component" value="Unassembled WGS sequence"/>
</dbReference>
<dbReference type="AlphaFoldDB" id="A0A9D4BZT2"/>
<reference evidence="1" key="1">
    <citation type="journal article" date="2019" name="bioRxiv">
        <title>The Genome of the Zebra Mussel, Dreissena polymorpha: A Resource for Invasive Species Research.</title>
        <authorList>
            <person name="McCartney M.A."/>
            <person name="Auch B."/>
            <person name="Kono T."/>
            <person name="Mallez S."/>
            <person name="Zhang Y."/>
            <person name="Obille A."/>
            <person name="Becker A."/>
            <person name="Abrahante J.E."/>
            <person name="Garbe J."/>
            <person name="Badalamenti J.P."/>
            <person name="Herman A."/>
            <person name="Mangelson H."/>
            <person name="Liachko I."/>
            <person name="Sullivan S."/>
            <person name="Sone E.D."/>
            <person name="Koren S."/>
            <person name="Silverstein K.A.T."/>
            <person name="Beckman K.B."/>
            <person name="Gohl D.M."/>
        </authorList>
    </citation>
    <scope>NUCLEOTIDE SEQUENCE</scope>
    <source>
        <strain evidence="1">Duluth1</strain>
        <tissue evidence="1">Whole animal</tissue>
    </source>
</reference>
<gene>
    <name evidence="1" type="ORF">DPMN_057331</name>
</gene>
<name>A0A9D4BZT2_DREPO</name>
<evidence type="ECO:0000313" key="2">
    <source>
        <dbReference type="Proteomes" id="UP000828390"/>
    </source>
</evidence>
<keyword evidence="2" id="KW-1185">Reference proteome</keyword>
<organism evidence="1 2">
    <name type="scientific">Dreissena polymorpha</name>
    <name type="common">Zebra mussel</name>
    <name type="synonym">Mytilus polymorpha</name>
    <dbReference type="NCBI Taxonomy" id="45954"/>
    <lineage>
        <taxon>Eukaryota</taxon>
        <taxon>Metazoa</taxon>
        <taxon>Spiralia</taxon>
        <taxon>Lophotrochozoa</taxon>
        <taxon>Mollusca</taxon>
        <taxon>Bivalvia</taxon>
        <taxon>Autobranchia</taxon>
        <taxon>Heteroconchia</taxon>
        <taxon>Euheterodonta</taxon>
        <taxon>Imparidentia</taxon>
        <taxon>Neoheterodontei</taxon>
        <taxon>Myida</taxon>
        <taxon>Dreissenoidea</taxon>
        <taxon>Dreissenidae</taxon>
        <taxon>Dreissena</taxon>
    </lineage>
</organism>
<comment type="caution">
    <text evidence="1">The sequence shown here is derived from an EMBL/GenBank/DDBJ whole genome shotgun (WGS) entry which is preliminary data.</text>
</comment>
<accession>A0A9D4BZT2</accession>
<dbReference type="EMBL" id="JAIWYP010000013">
    <property type="protein sequence ID" value="KAH3714642.1"/>
    <property type="molecule type" value="Genomic_DNA"/>
</dbReference>
<proteinExistence type="predicted"/>
<reference evidence="1" key="2">
    <citation type="submission" date="2020-11" db="EMBL/GenBank/DDBJ databases">
        <authorList>
            <person name="McCartney M.A."/>
            <person name="Auch B."/>
            <person name="Kono T."/>
            <person name="Mallez S."/>
            <person name="Becker A."/>
            <person name="Gohl D.M."/>
            <person name="Silverstein K.A.T."/>
            <person name="Koren S."/>
            <person name="Bechman K.B."/>
            <person name="Herman A."/>
            <person name="Abrahante J.E."/>
            <person name="Garbe J."/>
        </authorList>
    </citation>
    <scope>NUCLEOTIDE SEQUENCE</scope>
    <source>
        <strain evidence="1">Duluth1</strain>
        <tissue evidence="1">Whole animal</tissue>
    </source>
</reference>